<dbReference type="InterPro" id="IPR037198">
    <property type="entry name" value="MutL_C_sf"/>
</dbReference>
<evidence type="ECO:0000313" key="4">
    <source>
        <dbReference type="Proteomes" id="UP000027222"/>
    </source>
</evidence>
<dbReference type="SUPFAM" id="SSF118116">
    <property type="entry name" value="DNA mismatch repair protein MutL"/>
    <property type="match status" value="1"/>
</dbReference>
<dbReference type="Gene3D" id="3.30.1540.20">
    <property type="entry name" value="MutL, C-terminal domain, dimerisation subdomain"/>
    <property type="match status" value="1"/>
</dbReference>
<accession>A0A067SL11</accession>
<dbReference type="Pfam" id="PF08676">
    <property type="entry name" value="MutL_C"/>
    <property type="match status" value="1"/>
</dbReference>
<dbReference type="InterPro" id="IPR014790">
    <property type="entry name" value="MutL_C"/>
</dbReference>
<dbReference type="AlphaFoldDB" id="A0A067SL11"/>
<dbReference type="GO" id="GO:0016887">
    <property type="term" value="F:ATP hydrolysis activity"/>
    <property type="evidence" value="ECO:0007669"/>
    <property type="project" value="InterPro"/>
</dbReference>
<dbReference type="GO" id="GO:0006298">
    <property type="term" value="P:mismatch repair"/>
    <property type="evidence" value="ECO:0007669"/>
    <property type="project" value="InterPro"/>
</dbReference>
<dbReference type="GO" id="GO:0032389">
    <property type="term" value="C:MutLalpha complex"/>
    <property type="evidence" value="ECO:0007669"/>
    <property type="project" value="TreeGrafter"/>
</dbReference>
<dbReference type="InterPro" id="IPR042120">
    <property type="entry name" value="MutL_C_dimsub"/>
</dbReference>
<gene>
    <name evidence="3" type="ORF">GALMADRAFT_75007</name>
</gene>
<dbReference type="HOGENOM" id="CLU_045861_0_0_1"/>
<organism evidence="3 4">
    <name type="scientific">Galerina marginata (strain CBS 339.88)</name>
    <dbReference type="NCBI Taxonomy" id="685588"/>
    <lineage>
        <taxon>Eukaryota</taxon>
        <taxon>Fungi</taxon>
        <taxon>Dikarya</taxon>
        <taxon>Basidiomycota</taxon>
        <taxon>Agaricomycotina</taxon>
        <taxon>Agaricomycetes</taxon>
        <taxon>Agaricomycetidae</taxon>
        <taxon>Agaricales</taxon>
        <taxon>Agaricineae</taxon>
        <taxon>Strophariaceae</taxon>
        <taxon>Galerina</taxon>
    </lineage>
</organism>
<dbReference type="Proteomes" id="UP000027222">
    <property type="component" value="Unassembled WGS sequence"/>
</dbReference>
<dbReference type="EMBL" id="KL142392">
    <property type="protein sequence ID" value="KDR71586.1"/>
    <property type="molecule type" value="Genomic_DNA"/>
</dbReference>
<feature type="domain" description="MutL C-terminal dimerisation" evidence="2">
    <location>
        <begin position="121"/>
        <end position="286"/>
    </location>
</feature>
<sequence length="337" mass="37751">MEDDEDADDPTSVLSQARASTSTTRSTTSYKDRISHPEIIKTDKDGRDVFLKFDADRIKNAWSKKLHQRRRRGGSGNGREQVPGPESVPVDAGISNTESDAKAVDALARVIEKKDFAEMEVVGQFNLGFVVVRRQKGLSITDADSVGVDHGDLDDLFIIDQHAADEKYNFETLQATTKIQSQKLFRPRPLELTASDEMLALENMGILRQNGFEIDVEEEQSVGQGSRLKLTAQPVSKSTVFDMKDLEEIIHLMRDRPGGQMVRCSKARAMFAMRACRKSVMVGMPLNQHQMTTVIRHMGTMDQPWNCPHGRPTMRHLSDIRTSGSKSREGIDWSSIC</sequence>
<dbReference type="InterPro" id="IPR042121">
    <property type="entry name" value="MutL_C_regsub"/>
</dbReference>
<protein>
    <recommendedName>
        <fullName evidence="2">MutL C-terminal dimerisation domain-containing protein</fullName>
    </recommendedName>
</protein>
<dbReference type="SMART" id="SM00853">
    <property type="entry name" value="MutL_C"/>
    <property type="match status" value="1"/>
</dbReference>
<dbReference type="GO" id="GO:0140664">
    <property type="term" value="F:ATP-dependent DNA damage sensor activity"/>
    <property type="evidence" value="ECO:0007669"/>
    <property type="project" value="InterPro"/>
</dbReference>
<proteinExistence type="predicted"/>
<evidence type="ECO:0000313" key="3">
    <source>
        <dbReference type="EMBL" id="KDR71586.1"/>
    </source>
</evidence>
<dbReference type="OrthoDB" id="10263226at2759"/>
<reference evidence="4" key="1">
    <citation type="journal article" date="2014" name="Proc. Natl. Acad. Sci. U.S.A.">
        <title>Extensive sampling of basidiomycete genomes demonstrates inadequacy of the white-rot/brown-rot paradigm for wood decay fungi.</title>
        <authorList>
            <person name="Riley R."/>
            <person name="Salamov A.A."/>
            <person name="Brown D.W."/>
            <person name="Nagy L.G."/>
            <person name="Floudas D."/>
            <person name="Held B.W."/>
            <person name="Levasseur A."/>
            <person name="Lombard V."/>
            <person name="Morin E."/>
            <person name="Otillar R."/>
            <person name="Lindquist E.A."/>
            <person name="Sun H."/>
            <person name="LaButti K.M."/>
            <person name="Schmutz J."/>
            <person name="Jabbour D."/>
            <person name="Luo H."/>
            <person name="Baker S.E."/>
            <person name="Pisabarro A.G."/>
            <person name="Walton J.D."/>
            <person name="Blanchette R.A."/>
            <person name="Henrissat B."/>
            <person name="Martin F."/>
            <person name="Cullen D."/>
            <person name="Hibbett D.S."/>
            <person name="Grigoriev I.V."/>
        </authorList>
    </citation>
    <scope>NUCLEOTIDE SEQUENCE [LARGE SCALE GENOMIC DNA]</scope>
    <source>
        <strain evidence="4">CBS 339.88</strain>
    </source>
</reference>
<dbReference type="Gene3D" id="3.30.1370.100">
    <property type="entry name" value="MutL, C-terminal domain, regulatory subdomain"/>
    <property type="match status" value="1"/>
</dbReference>
<feature type="compositionally biased region" description="Low complexity" evidence="1">
    <location>
        <begin position="15"/>
        <end position="29"/>
    </location>
</feature>
<name>A0A067SL11_GALM3</name>
<dbReference type="InterPro" id="IPR038973">
    <property type="entry name" value="MutL/Mlh/Pms-like"/>
</dbReference>
<evidence type="ECO:0000256" key="1">
    <source>
        <dbReference type="SAM" id="MobiDB-lite"/>
    </source>
</evidence>
<feature type="region of interest" description="Disordered" evidence="1">
    <location>
        <begin position="64"/>
        <end position="96"/>
    </location>
</feature>
<feature type="compositionally biased region" description="Basic residues" evidence="1">
    <location>
        <begin position="64"/>
        <end position="73"/>
    </location>
</feature>
<evidence type="ECO:0000259" key="2">
    <source>
        <dbReference type="SMART" id="SM00853"/>
    </source>
</evidence>
<dbReference type="FunFam" id="3.30.1370.100:FF:000001">
    <property type="entry name" value="Mismatch repair endonuclease pms1, putative"/>
    <property type="match status" value="1"/>
</dbReference>
<dbReference type="GO" id="GO:0005524">
    <property type="term" value="F:ATP binding"/>
    <property type="evidence" value="ECO:0007669"/>
    <property type="project" value="InterPro"/>
</dbReference>
<feature type="region of interest" description="Disordered" evidence="1">
    <location>
        <begin position="1"/>
        <end position="34"/>
    </location>
</feature>
<keyword evidence="4" id="KW-1185">Reference proteome</keyword>
<dbReference type="PANTHER" id="PTHR10073">
    <property type="entry name" value="DNA MISMATCH REPAIR PROTEIN MLH, PMS, MUTL"/>
    <property type="match status" value="1"/>
</dbReference>
<dbReference type="STRING" id="685588.A0A067SL11"/>
<dbReference type="PANTHER" id="PTHR10073:SF52">
    <property type="entry name" value="MISMATCH REPAIR ENDONUCLEASE PMS2"/>
    <property type="match status" value="1"/>
</dbReference>